<dbReference type="Proteomes" id="UP000094598">
    <property type="component" value="Chromosome"/>
</dbReference>
<feature type="transmembrane region" description="Helical" evidence="1">
    <location>
        <begin position="12"/>
        <end position="30"/>
    </location>
</feature>
<sequence length="35" mass="3860">MTLFGVHVATSQLLIMIGWAVFGIAFLVAIPDDRR</sequence>
<evidence type="ECO:0000313" key="5">
    <source>
        <dbReference type="Proteomes" id="UP000322283"/>
    </source>
</evidence>
<protein>
    <submittedName>
        <fullName evidence="2">Uncharacterized protein</fullName>
    </submittedName>
</protein>
<reference evidence="3 5" key="2">
    <citation type="submission" date="2019-05" db="EMBL/GenBank/DDBJ databases">
        <title>Genome sequence of Moorella thermoacetica ATCC 33924.</title>
        <authorList>
            <person name="Poehlein A."/>
            <person name="Bengelsdorf F.R."/>
            <person name="Duerre P."/>
            <person name="Daniel R."/>
        </authorList>
    </citation>
    <scope>NUCLEOTIDE SEQUENCE [LARGE SCALE GENOMIC DNA]</scope>
    <source>
        <strain evidence="3 5">ATCC 33924</strain>
    </source>
</reference>
<organism evidence="2 4">
    <name type="scientific">Neomoorella thermoacetica</name>
    <name type="common">Clostridium thermoaceticum</name>
    <dbReference type="NCBI Taxonomy" id="1525"/>
    <lineage>
        <taxon>Bacteria</taxon>
        <taxon>Bacillati</taxon>
        <taxon>Bacillota</taxon>
        <taxon>Clostridia</taxon>
        <taxon>Neomoorellales</taxon>
        <taxon>Neomoorellaceae</taxon>
        <taxon>Neomoorella</taxon>
    </lineage>
</organism>
<dbReference type="EMBL" id="CP017019">
    <property type="protein sequence ID" value="AOQ24680.1"/>
    <property type="molecule type" value="Genomic_DNA"/>
</dbReference>
<proteinExistence type="predicted"/>
<name>A0AAC9HJ90_NEOTH</name>
<evidence type="ECO:0000313" key="3">
    <source>
        <dbReference type="EMBL" id="TYL12783.1"/>
    </source>
</evidence>
<evidence type="ECO:0000313" key="4">
    <source>
        <dbReference type="Proteomes" id="UP000094598"/>
    </source>
</evidence>
<dbReference type="EMBL" id="VCDX01000006">
    <property type="protein sequence ID" value="TYL12783.1"/>
    <property type="molecule type" value="Genomic_DNA"/>
</dbReference>
<evidence type="ECO:0000313" key="2">
    <source>
        <dbReference type="EMBL" id="AOQ24680.1"/>
    </source>
</evidence>
<dbReference type="AlphaFoldDB" id="A0AAC9HJ90"/>
<keyword evidence="1" id="KW-0472">Membrane</keyword>
<evidence type="ECO:0000256" key="1">
    <source>
        <dbReference type="SAM" id="Phobius"/>
    </source>
</evidence>
<gene>
    <name evidence="2" type="ORF">Maut_02252</name>
    <name evidence="3" type="ORF">MTAT_20250</name>
</gene>
<keyword evidence="1" id="KW-1133">Transmembrane helix</keyword>
<accession>A0AAC9HJ90</accession>
<reference evidence="2 4" key="1">
    <citation type="submission" date="2016-08" db="EMBL/GenBank/DDBJ databases">
        <title>Moorella thermoacetica DSM 103132.</title>
        <authorList>
            <person name="Jendresen C.B."/>
            <person name="Redl S.M."/>
            <person name="Jensen T.O."/>
            <person name="Nielsen A.T."/>
        </authorList>
    </citation>
    <scope>NUCLEOTIDE SEQUENCE [LARGE SCALE GENOMIC DNA]</scope>
    <source>
        <strain evidence="2 4">DSM 103132</strain>
    </source>
</reference>
<keyword evidence="1" id="KW-0812">Transmembrane</keyword>
<dbReference type="Proteomes" id="UP000322283">
    <property type="component" value="Unassembled WGS sequence"/>
</dbReference>
<keyword evidence="5" id="KW-1185">Reference proteome</keyword>